<dbReference type="RefSeq" id="WP_006982124.1">
    <property type="nucleotide sequence ID" value="NZ_ABVL01000017.1"/>
</dbReference>
<dbReference type="STRING" id="497964.CfE428DRAFT_4803"/>
<evidence type="ECO:0000313" key="2">
    <source>
        <dbReference type="Proteomes" id="UP000005824"/>
    </source>
</evidence>
<keyword evidence="2" id="KW-1185">Reference proteome</keyword>
<organism evidence="1 2">
    <name type="scientific">Chthoniobacter flavus Ellin428</name>
    <dbReference type="NCBI Taxonomy" id="497964"/>
    <lineage>
        <taxon>Bacteria</taxon>
        <taxon>Pseudomonadati</taxon>
        <taxon>Verrucomicrobiota</taxon>
        <taxon>Spartobacteria</taxon>
        <taxon>Chthoniobacterales</taxon>
        <taxon>Chthoniobacteraceae</taxon>
        <taxon>Chthoniobacter</taxon>
    </lineage>
</organism>
<dbReference type="InParanoid" id="B4D7B3"/>
<sequence>MVLKHYAMPQLYPVEKFSSYEIKEVPGSSHYHDWVDAALNGTQTTDNFDYAGPLTETVQLGNVATRVPGVTLLWDAPAVRILNSPEAHRLLTQGYRAGWMIEPVV</sequence>
<dbReference type="EMBL" id="ABVL01000017">
    <property type="protein sequence ID" value="EDY17764.1"/>
    <property type="molecule type" value="Genomic_DNA"/>
</dbReference>
<reference evidence="1 2" key="1">
    <citation type="journal article" date="2011" name="J. Bacteriol.">
        <title>Genome sequence of Chthoniobacter flavus Ellin428, an aerobic heterotrophic soil bacterium.</title>
        <authorList>
            <person name="Kant R."/>
            <person name="van Passel M.W."/>
            <person name="Palva A."/>
            <person name="Lucas S."/>
            <person name="Lapidus A."/>
            <person name="Glavina Del Rio T."/>
            <person name="Dalin E."/>
            <person name="Tice H."/>
            <person name="Bruce D."/>
            <person name="Goodwin L."/>
            <person name="Pitluck S."/>
            <person name="Larimer F.W."/>
            <person name="Land M.L."/>
            <person name="Hauser L."/>
            <person name="Sangwan P."/>
            <person name="de Vos W.M."/>
            <person name="Janssen P.H."/>
            <person name="Smidt H."/>
        </authorList>
    </citation>
    <scope>NUCLEOTIDE SEQUENCE [LARGE SCALE GENOMIC DNA]</scope>
    <source>
        <strain evidence="1 2">Ellin428</strain>
    </source>
</reference>
<dbReference type="Proteomes" id="UP000005824">
    <property type="component" value="Unassembled WGS sequence"/>
</dbReference>
<name>B4D7B3_9BACT</name>
<accession>B4D7B3</accession>
<proteinExistence type="predicted"/>
<comment type="caution">
    <text evidence="1">The sequence shown here is derived from an EMBL/GenBank/DDBJ whole genome shotgun (WGS) entry which is preliminary data.</text>
</comment>
<evidence type="ECO:0000313" key="1">
    <source>
        <dbReference type="EMBL" id="EDY17764.1"/>
    </source>
</evidence>
<dbReference type="eggNOG" id="COG0673">
    <property type="taxonomic scope" value="Bacteria"/>
</dbReference>
<protein>
    <submittedName>
        <fullName evidence="1">Oxidoreductase domain protein</fullName>
    </submittedName>
</protein>
<dbReference type="AlphaFoldDB" id="B4D7B3"/>
<gene>
    <name evidence="1" type="ORF">CfE428DRAFT_4803</name>
</gene>